<accession>A0A2P2BUG8</accession>
<dbReference type="AlphaFoldDB" id="A0A2P2BUG8"/>
<dbReference type="Gene3D" id="1.25.40.10">
    <property type="entry name" value="Tetratricopeptide repeat domain"/>
    <property type="match status" value="2"/>
</dbReference>
<dbReference type="GO" id="GO:0016740">
    <property type="term" value="F:transferase activity"/>
    <property type="evidence" value="ECO:0007669"/>
    <property type="project" value="UniProtKB-KW"/>
</dbReference>
<dbReference type="InterPro" id="IPR019734">
    <property type="entry name" value="TPR_rpt"/>
</dbReference>
<dbReference type="PANTHER" id="PTHR43630">
    <property type="entry name" value="POLY-BETA-1,6-N-ACETYL-D-GLUCOSAMINE SYNTHASE"/>
    <property type="match status" value="1"/>
</dbReference>
<evidence type="ECO:0000259" key="1">
    <source>
        <dbReference type="Pfam" id="PF00535"/>
    </source>
</evidence>
<evidence type="ECO:0000313" key="3">
    <source>
        <dbReference type="Proteomes" id="UP000245695"/>
    </source>
</evidence>
<dbReference type="CDD" id="cd02511">
    <property type="entry name" value="Beta4Glucosyltransferase"/>
    <property type="match status" value="1"/>
</dbReference>
<keyword evidence="2" id="KW-0808">Transferase</keyword>
<dbReference type="SUPFAM" id="SSF48452">
    <property type="entry name" value="TPR-like"/>
    <property type="match status" value="1"/>
</dbReference>
<name>A0A2P2BUG8_9FIRM</name>
<gene>
    <name evidence="2" type="ORF">FRIFI_1094</name>
</gene>
<dbReference type="EMBL" id="LN650648">
    <property type="protein sequence ID" value="CEI72634.1"/>
    <property type="molecule type" value="Genomic_DNA"/>
</dbReference>
<dbReference type="SMART" id="SM00028">
    <property type="entry name" value="TPR"/>
    <property type="match status" value="3"/>
</dbReference>
<dbReference type="InterPro" id="IPR029044">
    <property type="entry name" value="Nucleotide-diphossugar_trans"/>
</dbReference>
<dbReference type="Pfam" id="PF00535">
    <property type="entry name" value="Glycos_transf_2"/>
    <property type="match status" value="1"/>
</dbReference>
<dbReference type="KEGG" id="rhom:FRIFI_1094"/>
<protein>
    <submittedName>
        <fullName evidence="2">Glycosyl transferase 2</fullName>
    </submittedName>
</protein>
<dbReference type="InterPro" id="IPR011990">
    <property type="entry name" value="TPR-like_helical_dom_sf"/>
</dbReference>
<dbReference type="PANTHER" id="PTHR43630:SF2">
    <property type="entry name" value="GLYCOSYLTRANSFERASE"/>
    <property type="match status" value="1"/>
</dbReference>
<proteinExistence type="predicted"/>
<dbReference type="SUPFAM" id="SSF53448">
    <property type="entry name" value="Nucleotide-diphospho-sugar transferases"/>
    <property type="match status" value="1"/>
</dbReference>
<organism evidence="2 3">
    <name type="scientific">Romboutsia hominis</name>
    <dbReference type="NCBI Taxonomy" id="1507512"/>
    <lineage>
        <taxon>Bacteria</taxon>
        <taxon>Bacillati</taxon>
        <taxon>Bacillota</taxon>
        <taxon>Clostridia</taxon>
        <taxon>Peptostreptococcales</taxon>
        <taxon>Peptostreptococcaceae</taxon>
        <taxon>Romboutsia</taxon>
    </lineage>
</organism>
<dbReference type="Proteomes" id="UP000245695">
    <property type="component" value="Chromosome 1"/>
</dbReference>
<dbReference type="InterPro" id="IPR001173">
    <property type="entry name" value="Glyco_trans_2-like"/>
</dbReference>
<sequence>MITISLCMIVKNEENILKRCLDSIYDIVDEIIIVDTGSVDKTKEVCRNYTNNIYDFKWIDDFSKARNFSFDKATKDYILWLDADEYLDEKNRKRLINLKENLNESISVISTETHMCIDENNNPKIVARRNRIIKRNEGFKWVGYVHEYISIEGINESNVYDSNICIIHDKVKNIDDRNLKIYEKKLKDGKILSNRDLYYYGRELYCNLKYEKSIEILKEFIKVSKFKEETVDALCKIGECYIKQKEYKLARIYLYKAFEEDIPRADIMYNIAYSFEEEEKYLQAISWYKIILNTDISCDTNQCINMSYLRFKPHLNLCCCYYELKDLPRAYYHHQKCMELNPNDECVKCNEKYFNSIIKER</sequence>
<evidence type="ECO:0000313" key="2">
    <source>
        <dbReference type="EMBL" id="CEI72634.1"/>
    </source>
</evidence>
<keyword evidence="3" id="KW-1185">Reference proteome</keyword>
<reference evidence="2 3" key="1">
    <citation type="submission" date="2014-09" db="EMBL/GenBank/DDBJ databases">
        <authorList>
            <person name="Hornung B.V."/>
        </authorList>
    </citation>
    <scope>NUCLEOTIDE SEQUENCE [LARGE SCALE GENOMIC DNA]</scope>
    <source>
        <strain evidence="2 3">FRIFI</strain>
    </source>
</reference>
<feature type="domain" description="Glycosyltransferase 2-like" evidence="1">
    <location>
        <begin position="5"/>
        <end position="135"/>
    </location>
</feature>
<dbReference type="RefSeq" id="WP_166505249.1">
    <property type="nucleotide sequence ID" value="NZ_LN650648.1"/>
</dbReference>
<dbReference type="Gene3D" id="3.90.550.10">
    <property type="entry name" value="Spore Coat Polysaccharide Biosynthesis Protein SpsA, Chain A"/>
    <property type="match status" value="1"/>
</dbReference>